<protein>
    <recommendedName>
        <fullName evidence="3">DUF2867 domain-containing protein</fullName>
    </recommendedName>
</protein>
<comment type="caution">
    <text evidence="1">The sequence shown here is derived from an EMBL/GenBank/DDBJ whole genome shotgun (WGS) entry which is preliminary data.</text>
</comment>
<evidence type="ECO:0008006" key="3">
    <source>
        <dbReference type="Google" id="ProtNLM"/>
    </source>
</evidence>
<accession>A0ABU1RP89</accession>
<gene>
    <name evidence="1" type="ORF">J2W94_000848</name>
</gene>
<evidence type="ECO:0000313" key="1">
    <source>
        <dbReference type="EMBL" id="MDR6840584.1"/>
    </source>
</evidence>
<sequence length="171" mass="18828">MSAILPCPLPDASLLSRYRPQQGAYTDCYSTEIAVRVTQADFVEAFYTTWVFKLERTILKWAVAKPSTDAQATLLAQGGLDAFSAWTVEDRREDQLLLCDLHGRTRSWLMTAAGESGDDTRLYFGSAVVPAKGSESGADIGTGFRLLLGFHKMYSKILLKAAVTRLQARNA</sequence>
<dbReference type="EMBL" id="JAVDTT010000001">
    <property type="protein sequence ID" value="MDR6840584.1"/>
    <property type="molecule type" value="Genomic_DNA"/>
</dbReference>
<proteinExistence type="predicted"/>
<keyword evidence="2" id="KW-1185">Reference proteome</keyword>
<dbReference type="Proteomes" id="UP001254759">
    <property type="component" value="Unassembled WGS sequence"/>
</dbReference>
<evidence type="ECO:0000313" key="2">
    <source>
        <dbReference type="Proteomes" id="UP001254759"/>
    </source>
</evidence>
<organism evidence="1 2">
    <name type="scientific">Pseudoxanthomonas sacheonensis</name>
    <dbReference type="NCBI Taxonomy" id="443615"/>
    <lineage>
        <taxon>Bacteria</taxon>
        <taxon>Pseudomonadati</taxon>
        <taxon>Pseudomonadota</taxon>
        <taxon>Gammaproteobacteria</taxon>
        <taxon>Lysobacterales</taxon>
        <taxon>Lysobacteraceae</taxon>
        <taxon>Pseudoxanthomonas</taxon>
    </lineage>
</organism>
<dbReference type="RefSeq" id="WP_310090483.1">
    <property type="nucleotide sequence ID" value="NZ_JAVDTT010000001.1"/>
</dbReference>
<name>A0ABU1RP89_9GAMM</name>
<reference evidence="1 2" key="1">
    <citation type="submission" date="2023-07" db="EMBL/GenBank/DDBJ databases">
        <title>Sorghum-associated microbial communities from plants grown in Nebraska, USA.</title>
        <authorList>
            <person name="Schachtman D."/>
        </authorList>
    </citation>
    <scope>NUCLEOTIDE SEQUENCE [LARGE SCALE GENOMIC DNA]</scope>
    <source>
        <strain evidence="1 2">BE107</strain>
    </source>
</reference>